<name>A0ABT2K3G6_9ACTN</name>
<dbReference type="Pfam" id="PF19689">
    <property type="entry name" value="DUF6190"/>
    <property type="match status" value="1"/>
</dbReference>
<dbReference type="EMBL" id="JAJAGO010000026">
    <property type="protein sequence ID" value="MCT2594720.1"/>
    <property type="molecule type" value="Genomic_DNA"/>
</dbReference>
<sequence length="164" mass="18385">MRAEPYIDATLFMGMHSKDDAVRLAAKAFFTGHLDGSVRLSWEQVGRCDDLVWGFSRAEQDAYYPFMDVLHTDMDIVRTGYDETDVRRAFTAPELAALPAHERLLLAQVINHGGTLHTASPRLTHRTDLPVAPLTAPPAETAFPESLERLYRDSLMLTVASREL</sequence>
<reference evidence="1 2" key="1">
    <citation type="submission" date="2021-10" db="EMBL/GenBank/DDBJ databases">
        <title>Streptomyces gossypii sp. nov., isolated from soil collected from cotton field.</title>
        <authorList>
            <person name="Ge X."/>
            <person name="Chen X."/>
            <person name="Liu W."/>
        </authorList>
    </citation>
    <scope>NUCLEOTIDE SEQUENCE [LARGE SCALE GENOMIC DNA]</scope>
    <source>
        <strain evidence="1 2">N2-109</strain>
    </source>
</reference>
<organism evidence="1 2">
    <name type="scientific">Streptomyces gossypii</name>
    <dbReference type="NCBI Taxonomy" id="2883101"/>
    <lineage>
        <taxon>Bacteria</taxon>
        <taxon>Bacillati</taxon>
        <taxon>Actinomycetota</taxon>
        <taxon>Actinomycetes</taxon>
        <taxon>Kitasatosporales</taxon>
        <taxon>Streptomycetaceae</taxon>
        <taxon>Streptomyces</taxon>
    </lineage>
</organism>
<dbReference type="InterPro" id="IPR045685">
    <property type="entry name" value="DUF6190"/>
</dbReference>
<gene>
    <name evidence="1" type="ORF">LHJ74_33220</name>
</gene>
<dbReference type="Proteomes" id="UP001156389">
    <property type="component" value="Unassembled WGS sequence"/>
</dbReference>
<comment type="caution">
    <text evidence="1">The sequence shown here is derived from an EMBL/GenBank/DDBJ whole genome shotgun (WGS) entry which is preliminary data.</text>
</comment>
<proteinExistence type="predicted"/>
<evidence type="ECO:0000313" key="1">
    <source>
        <dbReference type="EMBL" id="MCT2594720.1"/>
    </source>
</evidence>
<protein>
    <submittedName>
        <fullName evidence="1">DUF6190 family protein</fullName>
    </submittedName>
</protein>
<keyword evidence="2" id="KW-1185">Reference proteome</keyword>
<evidence type="ECO:0000313" key="2">
    <source>
        <dbReference type="Proteomes" id="UP001156389"/>
    </source>
</evidence>
<dbReference type="RefSeq" id="WP_260222075.1">
    <property type="nucleotide sequence ID" value="NZ_JAJAGO010000026.1"/>
</dbReference>
<accession>A0ABT2K3G6</accession>